<dbReference type="Pfam" id="PF00199">
    <property type="entry name" value="Catalase"/>
    <property type="match status" value="1"/>
</dbReference>
<dbReference type="SUPFAM" id="SSF56634">
    <property type="entry name" value="Heme-dependent catalase-like"/>
    <property type="match status" value="2"/>
</dbReference>
<keyword evidence="6" id="KW-0560">Oxidoreductase</keyword>
<dbReference type="GO" id="GO:0046872">
    <property type="term" value="F:metal ion binding"/>
    <property type="evidence" value="ECO:0007669"/>
    <property type="project" value="UniProtKB-KW"/>
</dbReference>
<dbReference type="PANTHER" id="PTHR42821">
    <property type="entry name" value="CATALASE"/>
    <property type="match status" value="1"/>
</dbReference>
<gene>
    <name evidence="10" type="ORF">CLV40_11614</name>
</gene>
<dbReference type="Proteomes" id="UP000239203">
    <property type="component" value="Unassembled WGS sequence"/>
</dbReference>
<evidence type="ECO:0000256" key="6">
    <source>
        <dbReference type="ARBA" id="ARBA00023002"/>
    </source>
</evidence>
<keyword evidence="3" id="KW-0575">Peroxidase</keyword>
<dbReference type="AlphaFoldDB" id="A0A2S6GIB5"/>
<evidence type="ECO:0000256" key="8">
    <source>
        <dbReference type="ARBA" id="ARBA00023324"/>
    </source>
</evidence>
<dbReference type="InterPro" id="IPR024712">
    <property type="entry name" value="Catalase_clade2"/>
</dbReference>
<keyword evidence="8" id="KW-0376">Hydrogen peroxide</keyword>
<proteinExistence type="predicted"/>
<name>A0A2S6GIB5_9PSEU</name>
<dbReference type="SMART" id="SM01060">
    <property type="entry name" value="Catalase"/>
    <property type="match status" value="1"/>
</dbReference>
<evidence type="ECO:0000256" key="2">
    <source>
        <dbReference type="ARBA" id="ARBA00012314"/>
    </source>
</evidence>
<dbReference type="EC" id="1.11.1.6" evidence="2"/>
<keyword evidence="7" id="KW-0408">Iron</keyword>
<evidence type="ECO:0000313" key="10">
    <source>
        <dbReference type="EMBL" id="PPK64972.1"/>
    </source>
</evidence>
<feature type="domain" description="Catalase core" evidence="9">
    <location>
        <begin position="2"/>
        <end position="157"/>
    </location>
</feature>
<dbReference type="InterPro" id="IPR010582">
    <property type="entry name" value="Catalase_immune_responsive"/>
</dbReference>
<dbReference type="PANTHER" id="PTHR42821:SF1">
    <property type="entry name" value="CATALASE-B"/>
    <property type="match status" value="1"/>
</dbReference>
<dbReference type="GO" id="GO:0042744">
    <property type="term" value="P:hydrogen peroxide catabolic process"/>
    <property type="evidence" value="ECO:0007669"/>
    <property type="project" value="UniProtKB-KW"/>
</dbReference>
<dbReference type="Pfam" id="PF06628">
    <property type="entry name" value="Catalase-rel"/>
    <property type="match status" value="1"/>
</dbReference>
<evidence type="ECO:0000256" key="4">
    <source>
        <dbReference type="ARBA" id="ARBA00022617"/>
    </source>
</evidence>
<evidence type="ECO:0000256" key="3">
    <source>
        <dbReference type="ARBA" id="ARBA00022559"/>
    </source>
</evidence>
<reference evidence="10 11" key="1">
    <citation type="submission" date="2018-02" db="EMBL/GenBank/DDBJ databases">
        <title>Genomic Encyclopedia of Archaeal and Bacterial Type Strains, Phase II (KMG-II): from individual species to whole genera.</title>
        <authorList>
            <person name="Goeker M."/>
        </authorList>
    </citation>
    <scope>NUCLEOTIDE SEQUENCE [LARGE SCALE GENOMIC DNA]</scope>
    <source>
        <strain evidence="10 11">YU 961-1</strain>
    </source>
</reference>
<keyword evidence="4" id="KW-0349">Heme</keyword>
<evidence type="ECO:0000256" key="5">
    <source>
        <dbReference type="ARBA" id="ARBA00022723"/>
    </source>
</evidence>
<dbReference type="GO" id="GO:0020037">
    <property type="term" value="F:heme binding"/>
    <property type="evidence" value="ECO:0007669"/>
    <property type="project" value="InterPro"/>
</dbReference>
<accession>A0A2S6GIB5</accession>
<dbReference type="Gene3D" id="2.40.180.10">
    <property type="entry name" value="Catalase core domain"/>
    <property type="match status" value="1"/>
</dbReference>
<protein>
    <recommendedName>
        <fullName evidence="2">catalase</fullName>
        <ecNumber evidence="2">1.11.1.6</ecNumber>
    </recommendedName>
</protein>
<dbReference type="InterPro" id="IPR020835">
    <property type="entry name" value="Catalase_sf"/>
</dbReference>
<keyword evidence="11" id="KW-1185">Reference proteome</keyword>
<evidence type="ECO:0000256" key="1">
    <source>
        <dbReference type="ARBA" id="ARBA00001971"/>
    </source>
</evidence>
<dbReference type="GO" id="GO:0004096">
    <property type="term" value="F:catalase activity"/>
    <property type="evidence" value="ECO:0007669"/>
    <property type="project" value="UniProtKB-EC"/>
</dbReference>
<dbReference type="InterPro" id="IPR043156">
    <property type="entry name" value="Catalase_clade2_helical"/>
</dbReference>
<keyword evidence="5" id="KW-0479">Metal-binding</keyword>
<evidence type="ECO:0000313" key="11">
    <source>
        <dbReference type="Proteomes" id="UP000239203"/>
    </source>
</evidence>
<dbReference type="InterPro" id="IPR018028">
    <property type="entry name" value="Catalase"/>
</dbReference>
<evidence type="ECO:0000256" key="7">
    <source>
        <dbReference type="ARBA" id="ARBA00023004"/>
    </source>
</evidence>
<comment type="cofactor">
    <cofactor evidence="1">
        <name>heme</name>
        <dbReference type="ChEBI" id="CHEBI:30413"/>
    </cofactor>
</comment>
<dbReference type="Gene3D" id="1.20.1370.20">
    <property type="match status" value="1"/>
</dbReference>
<dbReference type="Gene3D" id="1.10.10.1060">
    <property type="entry name" value="Catalase HPII, helical domain"/>
    <property type="match status" value="1"/>
</dbReference>
<sequence length="192" mass="21476">MFFIQDGIKFPDIIHAAKPHPDREIPQAQSAHDTSWDFVFLHTEATHHLFWHLSDRGIPRSYRTCSTDQNRAGGTGARPAHGHAHARPQHQQLLRRETEQVAFHVGHLPPAIDVTDDPLLHARLFYRSLSPVEREHIARAFTFELGKCYERVIKERQLRVLATVDTERCARVAAGLGLPAPEPTGPVAGGAG</sequence>
<dbReference type="EMBL" id="PTIX01000016">
    <property type="protein sequence ID" value="PPK64972.1"/>
    <property type="molecule type" value="Genomic_DNA"/>
</dbReference>
<evidence type="ECO:0000259" key="9">
    <source>
        <dbReference type="SMART" id="SM01060"/>
    </source>
</evidence>
<dbReference type="GO" id="GO:0005829">
    <property type="term" value="C:cytosol"/>
    <property type="evidence" value="ECO:0007669"/>
    <property type="project" value="TreeGrafter"/>
</dbReference>
<organism evidence="10 11">
    <name type="scientific">Actinokineospora auranticolor</name>
    <dbReference type="NCBI Taxonomy" id="155976"/>
    <lineage>
        <taxon>Bacteria</taxon>
        <taxon>Bacillati</taxon>
        <taxon>Actinomycetota</taxon>
        <taxon>Actinomycetes</taxon>
        <taxon>Pseudonocardiales</taxon>
        <taxon>Pseudonocardiaceae</taxon>
        <taxon>Actinokineospora</taxon>
    </lineage>
</organism>
<dbReference type="PROSITE" id="PS51402">
    <property type="entry name" value="CATALASE_3"/>
    <property type="match status" value="1"/>
</dbReference>
<dbReference type="InterPro" id="IPR011614">
    <property type="entry name" value="Catalase_core"/>
</dbReference>
<dbReference type="GO" id="GO:0006979">
    <property type="term" value="P:response to oxidative stress"/>
    <property type="evidence" value="ECO:0007669"/>
    <property type="project" value="InterPro"/>
</dbReference>
<comment type="caution">
    <text evidence="10">The sequence shown here is derived from an EMBL/GenBank/DDBJ whole genome shotgun (WGS) entry which is preliminary data.</text>
</comment>